<evidence type="ECO:0000256" key="1">
    <source>
        <dbReference type="ARBA" id="ARBA00043967"/>
    </source>
</evidence>
<sequence length="434" mass="46513">MSTPLSATPLAGSWAGTLAALLGELPQALRFDHHRHDALARFEALGLPGRRDEAWRFTDLSELKARSFVRAAGDRPIDADLLVDLDTPHCLSFVNGHFAAWLSRHGSLPAGVFVGSLREAAEEHPEMLAGALGRVPGLEGHALAALNGALFEDGACIYVPRGVELPGPVHLRFIGVGDDVLAQPRVLVVLEDGARAAVVEDYLGHGRYWHNAVTEIRIGAGAALEHVAVQQEAAAAWHLGALRASQGRDSRLVLRRCAAGARFGRSDIAIDLAGPGAACEIDGLALVGDAQTLASHLLLHHAVPHGSSRQHFKGVLQGRGRHVFDGLIRVAEGALQTDAQQQSRNLLLSKAALATTVPRLEIYNDDVKCSHGATVGYLDEDAVFYLRTRGIGEADARRLLVRAFAGEFIEAVPYADLRERLERRLATYLGEGVA</sequence>
<dbReference type="InterPro" id="IPR000825">
    <property type="entry name" value="SUF_FeS_clus_asmbl_SufBD_core"/>
</dbReference>
<evidence type="ECO:0000259" key="3">
    <source>
        <dbReference type="Pfam" id="PF19295"/>
    </source>
</evidence>
<dbReference type="AlphaFoldDB" id="A0A4R2KQ62"/>
<dbReference type="GO" id="GO:0016226">
    <property type="term" value="P:iron-sulfur cluster assembly"/>
    <property type="evidence" value="ECO:0007669"/>
    <property type="project" value="InterPro"/>
</dbReference>
<dbReference type="EMBL" id="SLWY01000030">
    <property type="protein sequence ID" value="TCO76391.1"/>
    <property type="molecule type" value="Genomic_DNA"/>
</dbReference>
<dbReference type="NCBIfam" id="TIGR01981">
    <property type="entry name" value="sufD"/>
    <property type="match status" value="1"/>
</dbReference>
<dbReference type="PANTHER" id="PTHR43575">
    <property type="entry name" value="PROTEIN ABCI7, CHLOROPLASTIC"/>
    <property type="match status" value="1"/>
</dbReference>
<evidence type="ECO:0000313" key="5">
    <source>
        <dbReference type="Proteomes" id="UP000295765"/>
    </source>
</evidence>
<dbReference type="InterPro" id="IPR045595">
    <property type="entry name" value="SufBD_N"/>
</dbReference>
<name>A0A4R2KQ62_9GAMM</name>
<dbReference type="InterPro" id="IPR037284">
    <property type="entry name" value="SUF_FeS_clus_asmbl_SufBD_sf"/>
</dbReference>
<dbReference type="InterPro" id="IPR011542">
    <property type="entry name" value="SUF_FeS_clus_asmbl_SufD"/>
</dbReference>
<dbReference type="Pfam" id="PF01458">
    <property type="entry name" value="SUFBD_core"/>
    <property type="match status" value="1"/>
</dbReference>
<keyword evidence="5" id="KW-1185">Reference proteome</keyword>
<dbReference type="PANTHER" id="PTHR43575:SF1">
    <property type="entry name" value="PROTEIN ABCI7, CHLOROPLASTIC"/>
    <property type="match status" value="1"/>
</dbReference>
<gene>
    <name evidence="4" type="ORF">EV699_13014</name>
</gene>
<organism evidence="4 5">
    <name type="scientific">Plasticicumulans lactativorans</name>
    <dbReference type="NCBI Taxonomy" id="1133106"/>
    <lineage>
        <taxon>Bacteria</taxon>
        <taxon>Pseudomonadati</taxon>
        <taxon>Pseudomonadota</taxon>
        <taxon>Gammaproteobacteria</taxon>
        <taxon>Candidatus Competibacteraceae</taxon>
        <taxon>Plasticicumulans</taxon>
    </lineage>
</organism>
<accession>A0A4R2KQ62</accession>
<reference evidence="4 5" key="1">
    <citation type="submission" date="2019-03" db="EMBL/GenBank/DDBJ databases">
        <title>Genomic Encyclopedia of Type Strains, Phase IV (KMG-IV): sequencing the most valuable type-strain genomes for metagenomic binning, comparative biology and taxonomic classification.</title>
        <authorList>
            <person name="Goeker M."/>
        </authorList>
    </citation>
    <scope>NUCLEOTIDE SEQUENCE [LARGE SCALE GENOMIC DNA]</scope>
    <source>
        <strain evidence="4 5">DSM 25287</strain>
    </source>
</reference>
<dbReference type="RefSeq" id="WP_132545641.1">
    <property type="nucleotide sequence ID" value="NZ_SLWY01000030.1"/>
</dbReference>
<dbReference type="Pfam" id="PF19295">
    <property type="entry name" value="SufBD_N"/>
    <property type="match status" value="1"/>
</dbReference>
<dbReference type="Proteomes" id="UP000295765">
    <property type="component" value="Unassembled WGS sequence"/>
</dbReference>
<proteinExistence type="inferred from homology"/>
<feature type="domain" description="SUF system FeS cluster assembly SufBD core" evidence="2">
    <location>
        <begin position="176"/>
        <end position="404"/>
    </location>
</feature>
<feature type="domain" description="SUF system FeS cluster assembly SufBD N-terminal" evidence="3">
    <location>
        <begin position="32"/>
        <end position="170"/>
    </location>
</feature>
<protein>
    <submittedName>
        <fullName evidence="4">Iron-regulated ABC transporter permease protein SufD</fullName>
    </submittedName>
</protein>
<evidence type="ECO:0000259" key="2">
    <source>
        <dbReference type="Pfam" id="PF01458"/>
    </source>
</evidence>
<dbReference type="SUPFAM" id="SSF101960">
    <property type="entry name" value="Stabilizer of iron transporter SufD"/>
    <property type="match status" value="1"/>
</dbReference>
<dbReference type="OrthoDB" id="9768262at2"/>
<dbReference type="InterPro" id="IPR055346">
    <property type="entry name" value="Fe-S_cluster_assembly_SufBD"/>
</dbReference>
<comment type="caution">
    <text evidence="4">The sequence shown here is derived from an EMBL/GenBank/DDBJ whole genome shotgun (WGS) entry which is preliminary data.</text>
</comment>
<evidence type="ECO:0000313" key="4">
    <source>
        <dbReference type="EMBL" id="TCO76391.1"/>
    </source>
</evidence>
<comment type="similarity">
    <text evidence="1">Belongs to the iron-sulfur cluster assembly SufBD family.</text>
</comment>